<evidence type="ECO:0000313" key="3">
    <source>
        <dbReference type="Proteomes" id="UP001404104"/>
    </source>
</evidence>
<reference evidence="2 3" key="1">
    <citation type="submission" date="2024-05" db="EMBL/GenBank/DDBJ databases">
        <authorList>
            <person name="Liu Q."/>
            <person name="Xin Y.-H."/>
        </authorList>
    </citation>
    <scope>NUCLEOTIDE SEQUENCE [LARGE SCALE GENOMIC DNA]</scope>
    <source>
        <strain evidence="2 3">CGMCC 1.15349</strain>
    </source>
</reference>
<accession>A0ABU9XP83</accession>
<proteinExistence type="predicted"/>
<dbReference type="RefSeq" id="WP_345863195.1">
    <property type="nucleotide sequence ID" value="NZ_JBDIMF010000001.1"/>
</dbReference>
<keyword evidence="1" id="KW-0732">Signal</keyword>
<name>A0ABU9XP83_9SPHN</name>
<protein>
    <submittedName>
        <fullName evidence="2">Uncharacterized protein</fullName>
    </submittedName>
</protein>
<dbReference type="EMBL" id="JBDIMF010000001">
    <property type="protein sequence ID" value="MEN2785637.1"/>
    <property type="molecule type" value="Genomic_DNA"/>
</dbReference>
<evidence type="ECO:0000256" key="1">
    <source>
        <dbReference type="SAM" id="SignalP"/>
    </source>
</evidence>
<dbReference type="Proteomes" id="UP001404104">
    <property type="component" value="Unassembled WGS sequence"/>
</dbReference>
<sequence length="282" mass="30139">MVMIFVLKLLGMALLATTAAPPATAQDSAVNRGLAVAGPPYPLFVDLTLAAPVIVDATIRRTTRIKGGEAATVPAGFVRLYIEADVLALLRGPQALPGRIGYLLDVQPDSRGRLPQLKRLRVLLFARPVTGRADQIQLVRPDAQRPWSPAADDLTRRIATEVVSGTAPPEITGVGNAFHVAGSLPGEGETQIFLTTADGRPVSLGIARRPDQPPLWGVSLADVVDQRGAPPPRDTLLWYRLACALPATLPDSAVGETERPNADIAREDYRFVIESLGPCTRE</sequence>
<feature type="signal peptide" evidence="1">
    <location>
        <begin position="1"/>
        <end position="25"/>
    </location>
</feature>
<organism evidence="2 3">
    <name type="scientific">Sphingomonas qilianensis</name>
    <dbReference type="NCBI Taxonomy" id="1736690"/>
    <lineage>
        <taxon>Bacteria</taxon>
        <taxon>Pseudomonadati</taxon>
        <taxon>Pseudomonadota</taxon>
        <taxon>Alphaproteobacteria</taxon>
        <taxon>Sphingomonadales</taxon>
        <taxon>Sphingomonadaceae</taxon>
        <taxon>Sphingomonas</taxon>
    </lineage>
</organism>
<feature type="chain" id="PRO_5046946407" evidence="1">
    <location>
        <begin position="26"/>
        <end position="282"/>
    </location>
</feature>
<keyword evidence="3" id="KW-1185">Reference proteome</keyword>
<comment type="caution">
    <text evidence="2">The sequence shown here is derived from an EMBL/GenBank/DDBJ whole genome shotgun (WGS) entry which is preliminary data.</text>
</comment>
<gene>
    <name evidence="2" type="ORF">ABC969_04285</name>
</gene>
<evidence type="ECO:0000313" key="2">
    <source>
        <dbReference type="EMBL" id="MEN2785637.1"/>
    </source>
</evidence>